<dbReference type="AlphaFoldDB" id="A0A9D1JZF0"/>
<sequence length="139" mass="15037">MAGLLPETAAWTQGEEMPSRTWKINWEENRIDGVLDGKEALQQAALLALLTPRFRHLIYSFNYGSELESLIGRNRDYAAAAAPSMAEEALSADNRFLEVKSGSFSAQRDYVKGSVSIKSGGGTVLVETVIGGRNGISSV</sequence>
<accession>A0A9D1JZF0</accession>
<organism evidence="1 2">
    <name type="scientific">Candidatus Merdivicinus excrementipullorum</name>
    <dbReference type="NCBI Taxonomy" id="2840867"/>
    <lineage>
        <taxon>Bacteria</taxon>
        <taxon>Bacillati</taxon>
        <taxon>Bacillota</taxon>
        <taxon>Clostridia</taxon>
        <taxon>Eubacteriales</taxon>
        <taxon>Oscillospiraceae</taxon>
        <taxon>Oscillospiraceae incertae sedis</taxon>
        <taxon>Candidatus Merdivicinus</taxon>
    </lineage>
</organism>
<evidence type="ECO:0000313" key="2">
    <source>
        <dbReference type="Proteomes" id="UP000824002"/>
    </source>
</evidence>
<dbReference type="Pfam" id="PF10934">
    <property type="entry name" value="Sheath_initiator"/>
    <property type="match status" value="1"/>
</dbReference>
<dbReference type="Proteomes" id="UP000824002">
    <property type="component" value="Unassembled WGS sequence"/>
</dbReference>
<comment type="caution">
    <text evidence="1">The sequence shown here is derived from an EMBL/GenBank/DDBJ whole genome shotgun (WGS) entry which is preliminary data.</text>
</comment>
<name>A0A9D1JZF0_9FIRM</name>
<dbReference type="EMBL" id="DVJP01000047">
    <property type="protein sequence ID" value="HIS76554.1"/>
    <property type="molecule type" value="Genomic_DNA"/>
</dbReference>
<proteinExistence type="predicted"/>
<reference evidence="1" key="2">
    <citation type="journal article" date="2021" name="PeerJ">
        <title>Extensive microbial diversity within the chicken gut microbiome revealed by metagenomics and culture.</title>
        <authorList>
            <person name="Gilroy R."/>
            <person name="Ravi A."/>
            <person name="Getino M."/>
            <person name="Pursley I."/>
            <person name="Horton D.L."/>
            <person name="Alikhan N.F."/>
            <person name="Baker D."/>
            <person name="Gharbi K."/>
            <person name="Hall N."/>
            <person name="Watson M."/>
            <person name="Adriaenssens E.M."/>
            <person name="Foster-Nyarko E."/>
            <person name="Jarju S."/>
            <person name="Secka A."/>
            <person name="Antonio M."/>
            <person name="Oren A."/>
            <person name="Chaudhuri R.R."/>
            <person name="La Ragione R."/>
            <person name="Hildebrand F."/>
            <person name="Pallen M.J."/>
        </authorList>
    </citation>
    <scope>NUCLEOTIDE SEQUENCE</scope>
    <source>
        <strain evidence="1">CHK199-13235</strain>
    </source>
</reference>
<reference evidence="1" key="1">
    <citation type="submission" date="2020-10" db="EMBL/GenBank/DDBJ databases">
        <authorList>
            <person name="Gilroy R."/>
        </authorList>
    </citation>
    <scope>NUCLEOTIDE SEQUENCE</scope>
    <source>
        <strain evidence="1">CHK199-13235</strain>
    </source>
</reference>
<evidence type="ECO:0000313" key="1">
    <source>
        <dbReference type="EMBL" id="HIS76554.1"/>
    </source>
</evidence>
<protein>
    <submittedName>
        <fullName evidence="1">DUF2634 domain-containing protein</fullName>
    </submittedName>
</protein>
<gene>
    <name evidence="1" type="ORF">IAB51_07050</name>
</gene>
<dbReference type="InterPro" id="IPR020288">
    <property type="entry name" value="Sheath_initiator"/>
</dbReference>